<comment type="similarity">
    <text evidence="2">Belongs to the RPAP1 family.</text>
</comment>
<dbReference type="Pfam" id="PF25766">
    <property type="entry name" value="TPR_RPAP1"/>
    <property type="match status" value="1"/>
</dbReference>
<keyword evidence="4" id="KW-0539">Nucleus</keyword>
<dbReference type="InterPro" id="IPR013930">
    <property type="entry name" value="RPAP1_N"/>
</dbReference>
<dbReference type="Pfam" id="PF08620">
    <property type="entry name" value="RPAP1_C"/>
    <property type="match status" value="1"/>
</dbReference>
<dbReference type="Pfam" id="PF08621">
    <property type="entry name" value="RPAP1_N"/>
    <property type="match status" value="1"/>
</dbReference>
<dbReference type="EMBL" id="JAACXV010000042">
    <property type="protein sequence ID" value="KAF7285859.1"/>
    <property type="molecule type" value="Genomic_DNA"/>
</dbReference>
<accession>A0A834ISR7</accession>
<keyword evidence="3" id="KW-0804">Transcription</keyword>
<dbReference type="InterPro" id="IPR057989">
    <property type="entry name" value="TPR_RPAP1/MINIYO-like"/>
</dbReference>
<comment type="caution">
    <text evidence="8">The sequence shown here is derived from an EMBL/GenBank/DDBJ whole genome shotgun (WGS) entry which is preliminary data.</text>
</comment>
<evidence type="ECO:0000256" key="2">
    <source>
        <dbReference type="ARBA" id="ARBA00009953"/>
    </source>
</evidence>
<dbReference type="GO" id="GO:0006366">
    <property type="term" value="P:transcription by RNA polymerase II"/>
    <property type="evidence" value="ECO:0007669"/>
    <property type="project" value="InterPro"/>
</dbReference>
<name>A0A834ISR7_RHYFE</name>
<evidence type="ECO:0000313" key="8">
    <source>
        <dbReference type="EMBL" id="KAF7285859.1"/>
    </source>
</evidence>
<gene>
    <name evidence="8" type="ORF">GWI33_009536</name>
</gene>
<reference evidence="8" key="1">
    <citation type="submission" date="2020-08" db="EMBL/GenBank/DDBJ databases">
        <title>Genome sequencing and assembly of the red palm weevil Rhynchophorus ferrugineus.</title>
        <authorList>
            <person name="Dias G.B."/>
            <person name="Bergman C.M."/>
            <person name="Manee M."/>
        </authorList>
    </citation>
    <scope>NUCLEOTIDE SEQUENCE</scope>
    <source>
        <strain evidence="8">AA-2017</strain>
        <tissue evidence="8">Whole larva</tissue>
    </source>
</reference>
<dbReference type="InterPro" id="IPR039913">
    <property type="entry name" value="RPAP1/Rba50"/>
</dbReference>
<comment type="subcellular location">
    <subcellularLocation>
        <location evidence="1">Nucleus</location>
    </subcellularLocation>
</comment>
<evidence type="ECO:0008006" key="10">
    <source>
        <dbReference type="Google" id="ProtNLM"/>
    </source>
</evidence>
<feature type="domain" description="RPAP1 N-terminal" evidence="6">
    <location>
        <begin position="186"/>
        <end position="228"/>
    </location>
</feature>
<feature type="domain" description="RPAP1/MINIYO-like TPR repeats" evidence="7">
    <location>
        <begin position="909"/>
        <end position="1127"/>
    </location>
</feature>
<sequence>MLKRPTPYDDEDEILRQQEEFFKQKAQNKIKPAAVVVNSNIGENACSNKDEKNNSEEEQNQINIQEQIANTFEAIPTDMKLKEVVELNRTSLFKSRMKFDSGGFPKAVRRDPSIQPTKGSIFSQHIKRIKRDVIEDVTTKMDVEEMPLVVKENLKDDCIVTKAENRTQKETTAQTSSVLTTADKRTIHEENINKLKAMSSEEILAEKERLVSSMDPALIQFLRSRKARKGEGNENRNPTIQEQNEAAETIAMEELDAPKKILSKPESEGWLNFNKFEASKLAWMKDIKVQDLKKTTGFEARFDFDGYLLPYCVSQIDESNRHLYHHGDEPERPGYTLQELMLLSRSNVIQQKIIALNTLGNILSLDQTGIYDRVIDIPIEQIDETCIDNMLNFGVGFVQPILAVDNIMEDDNTVNDQQLAETNLVKCLARTDILIRIRYIINNIKPPLETILYCLDILTRLARDSDFIMNRILQCDGLFSSLMKYFVPSSSTIKSDKSNPHYFVPLPQMIKFLRVVSSRSRGMAENILRKYEVMDIVVFYLYDEMFSQNARGMRLQVEVMHYWRLLIHYGLGDDAVRTHQTLLLKLLDYHFKNTDNSLSTTLIRQSHLSALLLLISKAVEKEHHLFPTLIPECFIKWINQFGSMDSFKCGHSQITSSVLLCAAAYNCNYSAVLDVGSLERMISSEIFCTATKDISNGSLLLNNYETHKTTANLKSLEAAAWHTMDHIVPVLQLNSCMPFLYALTTSIMTYNSPQLKLQFLNHPNIQTYISKLKNAEHYYNVGNWFTRCETFLVMNLLKIAKSVGDSVNPTFYYDIAVKGLSVFSAEQKRDMIFLLDNVVFCPRFYPVEVALQNTRISDKNDELTNAWSNLDEIKTVYANVLGLTKNNIKFETTLSLDMSIGNVIPMDWIYTPLVLLYANQQKRTKEETVDEQADFRIVLNCLRWILIYETYFHTLAQSISVTEKYVRLSCLFLGSDNLFLLDDIQTLLVRIYGFINKAEAQLNFEQEISGLTNFKDFYVQLLEQYQAVSYGNKVFANVLLFPLMKRHDVKYRKTLWSEYMGVVETFTVTKEDVWINWKNLIYPIDTEQSLCRCYLKALQSGAVPKRTILYDVAEVNVKKFQENATKQREKKIILNKTDKNVTEMEI</sequence>
<evidence type="ECO:0000256" key="1">
    <source>
        <dbReference type="ARBA" id="ARBA00004123"/>
    </source>
</evidence>
<evidence type="ECO:0000259" key="7">
    <source>
        <dbReference type="Pfam" id="PF25766"/>
    </source>
</evidence>
<organism evidence="8 9">
    <name type="scientific">Rhynchophorus ferrugineus</name>
    <name type="common">Red palm weevil</name>
    <name type="synonym">Curculio ferrugineus</name>
    <dbReference type="NCBI Taxonomy" id="354439"/>
    <lineage>
        <taxon>Eukaryota</taxon>
        <taxon>Metazoa</taxon>
        <taxon>Ecdysozoa</taxon>
        <taxon>Arthropoda</taxon>
        <taxon>Hexapoda</taxon>
        <taxon>Insecta</taxon>
        <taxon>Pterygota</taxon>
        <taxon>Neoptera</taxon>
        <taxon>Endopterygota</taxon>
        <taxon>Coleoptera</taxon>
        <taxon>Polyphaga</taxon>
        <taxon>Cucujiformia</taxon>
        <taxon>Curculionidae</taxon>
        <taxon>Dryophthorinae</taxon>
        <taxon>Rhynchophorus</taxon>
    </lineage>
</organism>
<protein>
    <recommendedName>
        <fullName evidence="10">RNA polymerase II-associated protein 1</fullName>
    </recommendedName>
</protein>
<evidence type="ECO:0000259" key="5">
    <source>
        <dbReference type="Pfam" id="PF08620"/>
    </source>
</evidence>
<dbReference type="AlphaFoldDB" id="A0A834ISR7"/>
<dbReference type="Proteomes" id="UP000625711">
    <property type="component" value="Unassembled WGS sequence"/>
</dbReference>
<dbReference type="InterPro" id="IPR013929">
    <property type="entry name" value="RPAP1_C"/>
</dbReference>
<evidence type="ECO:0000259" key="6">
    <source>
        <dbReference type="Pfam" id="PF08621"/>
    </source>
</evidence>
<feature type="domain" description="RPAP1 C-terminal" evidence="5">
    <location>
        <begin position="299"/>
        <end position="364"/>
    </location>
</feature>
<dbReference type="PANTHER" id="PTHR21483">
    <property type="entry name" value="RNA POLYMERASE II-ASSOCIATED PROTEIN 1"/>
    <property type="match status" value="1"/>
</dbReference>
<evidence type="ECO:0000313" key="9">
    <source>
        <dbReference type="Proteomes" id="UP000625711"/>
    </source>
</evidence>
<dbReference type="OrthoDB" id="348201at2759"/>
<evidence type="ECO:0000256" key="3">
    <source>
        <dbReference type="ARBA" id="ARBA00023163"/>
    </source>
</evidence>
<dbReference type="PANTHER" id="PTHR21483:SF18">
    <property type="entry name" value="RNA POLYMERASE II-ASSOCIATED PROTEIN 1"/>
    <property type="match status" value="1"/>
</dbReference>
<keyword evidence="9" id="KW-1185">Reference proteome</keyword>
<proteinExistence type="inferred from homology"/>
<evidence type="ECO:0000256" key="4">
    <source>
        <dbReference type="ARBA" id="ARBA00023242"/>
    </source>
</evidence>